<dbReference type="PROSITE" id="PS51328">
    <property type="entry name" value="L_LECTIN_LIKE"/>
    <property type="match status" value="1"/>
</dbReference>
<evidence type="ECO:0000313" key="4">
    <source>
        <dbReference type="EMBL" id="CAH2351945.1"/>
    </source>
</evidence>
<gene>
    <name evidence="4" type="ORF">CLIB1423_05S01970</name>
</gene>
<dbReference type="AlphaFoldDB" id="A0A9P0QNG1"/>
<dbReference type="InterPro" id="IPR005052">
    <property type="entry name" value="Lectin_leg"/>
</dbReference>
<protein>
    <submittedName>
        <fullName evidence="4">Protein Emp47p</fullName>
    </submittedName>
</protein>
<feature type="signal peptide" evidence="2">
    <location>
        <begin position="1"/>
        <end position="19"/>
    </location>
</feature>
<dbReference type="GO" id="GO:0016020">
    <property type="term" value="C:membrane"/>
    <property type="evidence" value="ECO:0007669"/>
    <property type="project" value="InterPro"/>
</dbReference>
<keyword evidence="1" id="KW-0472">Membrane</keyword>
<dbReference type="Pfam" id="PF03388">
    <property type="entry name" value="Lectin_leg-like"/>
    <property type="match status" value="1"/>
</dbReference>
<dbReference type="SUPFAM" id="SSF49899">
    <property type="entry name" value="Concanavalin A-like lectins/glucanases"/>
    <property type="match status" value="1"/>
</dbReference>
<keyword evidence="1" id="KW-1133">Transmembrane helix</keyword>
<feature type="transmembrane region" description="Helical" evidence="1">
    <location>
        <begin position="450"/>
        <end position="469"/>
    </location>
</feature>
<evidence type="ECO:0000256" key="1">
    <source>
        <dbReference type="SAM" id="Phobius"/>
    </source>
</evidence>
<dbReference type="Proteomes" id="UP000837801">
    <property type="component" value="Unassembled WGS sequence"/>
</dbReference>
<evidence type="ECO:0000256" key="2">
    <source>
        <dbReference type="SAM" id="SignalP"/>
    </source>
</evidence>
<evidence type="ECO:0000313" key="5">
    <source>
        <dbReference type="Proteomes" id="UP000837801"/>
    </source>
</evidence>
<dbReference type="Gene3D" id="2.60.120.200">
    <property type="match status" value="1"/>
</dbReference>
<keyword evidence="1" id="KW-0812">Transmembrane</keyword>
<comment type="caution">
    <text evidence="4">The sequence shown here is derived from an EMBL/GenBank/DDBJ whole genome shotgun (WGS) entry which is preliminary data.</text>
</comment>
<dbReference type="OrthoDB" id="10265193at2759"/>
<feature type="chain" id="PRO_5040231056" evidence="2">
    <location>
        <begin position="20"/>
        <end position="479"/>
    </location>
</feature>
<evidence type="ECO:0000259" key="3">
    <source>
        <dbReference type="PROSITE" id="PS51328"/>
    </source>
</evidence>
<name>A0A9P0QNG1_9ASCO</name>
<sequence>MLSFIQLTILSCLSLFAYGYNPNDEVPSHLSLPNLLTISSQSDLDSNWELYDNIRLDTGRLLIGTGGGSIWSIPGLENSGNEWTIELVVRSSGTAKRDLKFRDQNHLALWLTTDKVTNNAFGGGNFDGFQIALSNKNTQGLKVFSNDNSKFIDGSVAQSVGSCDFPFLDSSIPFTIRVSYSKTRGNWFKVQVDNNVCFKTYTMTIPNGPDDLRFGVTGKIATASEEEYEILKLNVWTHLTEDAIDDHGFLGDGALAEVAPQKEEVDHIRPSQIRESLMQKTRKAKQEMEEKQAYESRLQNGGRFEETLNSLSSQIDAIINKIDGVGKQQPTVISSTSSTYDSKVIHAHLEEIKTTQSQQGHALQSVRDDIVDFKSTLTQQLSQLLSALQKLNERVIGEVREQQYGMEELSKKVDLLMANHKEVAYQYQQGLKGGQEGEDFLDKFISKIKWILIPLCIGFMLITGFLYRLRSEIKHAKLL</sequence>
<dbReference type="InterPro" id="IPR013320">
    <property type="entry name" value="ConA-like_dom_sf"/>
</dbReference>
<proteinExistence type="predicted"/>
<feature type="domain" description="L-type lectin-like" evidence="3">
    <location>
        <begin position="22"/>
        <end position="238"/>
    </location>
</feature>
<accession>A0A9P0QNG1</accession>
<keyword evidence="5" id="KW-1185">Reference proteome</keyword>
<organism evidence="4 5">
    <name type="scientific">[Candida] railenensis</name>
    <dbReference type="NCBI Taxonomy" id="45579"/>
    <lineage>
        <taxon>Eukaryota</taxon>
        <taxon>Fungi</taxon>
        <taxon>Dikarya</taxon>
        <taxon>Ascomycota</taxon>
        <taxon>Saccharomycotina</taxon>
        <taxon>Pichiomycetes</taxon>
        <taxon>Debaryomycetaceae</taxon>
        <taxon>Kurtzmaniella</taxon>
    </lineage>
</organism>
<keyword evidence="2" id="KW-0732">Signal</keyword>
<dbReference type="EMBL" id="CAKXYY010000005">
    <property type="protein sequence ID" value="CAH2351945.1"/>
    <property type="molecule type" value="Genomic_DNA"/>
</dbReference>
<reference evidence="4" key="1">
    <citation type="submission" date="2022-03" db="EMBL/GenBank/DDBJ databases">
        <authorList>
            <person name="Legras J.-L."/>
            <person name="Devillers H."/>
            <person name="Grondin C."/>
        </authorList>
    </citation>
    <scope>NUCLEOTIDE SEQUENCE</scope>
    <source>
        <strain evidence="4">CLIB 1423</strain>
    </source>
</reference>